<dbReference type="SUPFAM" id="SSF53067">
    <property type="entry name" value="Actin-like ATPase domain"/>
    <property type="match status" value="2"/>
</dbReference>
<keyword evidence="3 6" id="KW-0547">Nucleotide-binding</keyword>
<dbReference type="PRINTS" id="PR00475">
    <property type="entry name" value="HEXOKINASE"/>
</dbReference>
<dbReference type="EC" id="2.7.1.-" evidence="6"/>
<accession>A0ABR3VLI6</accession>
<dbReference type="Pfam" id="PF03727">
    <property type="entry name" value="Hexokinase_2"/>
    <property type="match status" value="1"/>
</dbReference>
<evidence type="ECO:0000259" key="9">
    <source>
        <dbReference type="Pfam" id="PF03727"/>
    </source>
</evidence>
<evidence type="ECO:0000256" key="1">
    <source>
        <dbReference type="ARBA" id="ARBA00009225"/>
    </source>
</evidence>
<feature type="chain" id="PRO_5047208234" description="Phosphotransferase" evidence="7">
    <location>
        <begin position="16"/>
        <end position="553"/>
    </location>
</feature>
<keyword evidence="5 6" id="KW-0067">ATP-binding</keyword>
<keyword evidence="11" id="KW-1185">Reference proteome</keyword>
<dbReference type="Proteomes" id="UP001583172">
    <property type="component" value="Unassembled WGS sequence"/>
</dbReference>
<dbReference type="PANTHER" id="PTHR19443">
    <property type="entry name" value="HEXOKINASE"/>
    <property type="match status" value="1"/>
</dbReference>
<dbReference type="Gene3D" id="3.40.367.20">
    <property type="match status" value="1"/>
</dbReference>
<keyword evidence="7" id="KW-0732">Signal</keyword>
<dbReference type="CDD" id="cd24000">
    <property type="entry name" value="ASKHA_NBD_HK"/>
    <property type="match status" value="1"/>
</dbReference>
<feature type="signal peptide" evidence="7">
    <location>
        <begin position="1"/>
        <end position="15"/>
    </location>
</feature>
<dbReference type="InterPro" id="IPR043129">
    <property type="entry name" value="ATPase_NBD"/>
</dbReference>
<keyword evidence="2 6" id="KW-0808">Transferase</keyword>
<organism evidence="10 11">
    <name type="scientific">Humicola insolens</name>
    <name type="common">Soft-rot fungus</name>
    <dbReference type="NCBI Taxonomy" id="85995"/>
    <lineage>
        <taxon>Eukaryota</taxon>
        <taxon>Fungi</taxon>
        <taxon>Dikarya</taxon>
        <taxon>Ascomycota</taxon>
        <taxon>Pezizomycotina</taxon>
        <taxon>Sordariomycetes</taxon>
        <taxon>Sordariomycetidae</taxon>
        <taxon>Sordariales</taxon>
        <taxon>Chaetomiaceae</taxon>
        <taxon>Mycothermus</taxon>
    </lineage>
</organism>
<evidence type="ECO:0000313" key="10">
    <source>
        <dbReference type="EMBL" id="KAL1842245.1"/>
    </source>
</evidence>
<evidence type="ECO:0000256" key="3">
    <source>
        <dbReference type="ARBA" id="ARBA00022741"/>
    </source>
</evidence>
<sequence>MSLLAAMTSLWDVLAAVLRSLMRGRSLIQSLLAFWSTSSVSSVSSVRSQDAASSKPNADPVADFLAEVEHHLLGHIQAGGLRQLSQRLKSQFRERLRSNPDCMLPSYNSQLPTGHESGRFLALDVGGSTLRVALVELRGSGQSAPESSIIRMDSFKIDSHVRNLRGTAFFDWMAERIQQTLSEDDAQGRDPEHPLLVGLAWSFPIEQTSSRGGKLCAMGKGFLANEGLMGEDLGDIIQIACRKQGVHVELAAIVNDSSAALLSEAYSNPSTRFSLVLGTGVNIAAHLPVATIDAPKFGTRPDSWYDQASHVIVNTELGMFGHAILPLTRWDELLKDAHPRPDFQPLEHLVSGYYLGEVCRLILLEAIPEIGVFGGVVPPSLVAPYSLDTETLSIVEGDTTPTLTTALAAFTTRHPSPSPYNPTTADMRFLRALASLIARRSASIIAASLVALWELKADAERSLVADLGLSTFTSSPQQPQQTQSSRTVRFASAAEAELNLARHGTITVAYNGSVVESYPGYRGWLQGFVDGLVAEAEAEAEAQGWGFLCTSAR</sequence>
<dbReference type="Pfam" id="PF00349">
    <property type="entry name" value="Hexokinase_1"/>
    <property type="match status" value="1"/>
</dbReference>
<keyword evidence="6" id="KW-0324">Glycolysis</keyword>
<keyword evidence="4 6" id="KW-0418">Kinase</keyword>
<dbReference type="PROSITE" id="PS51748">
    <property type="entry name" value="HEXOKINASE_2"/>
    <property type="match status" value="1"/>
</dbReference>
<comment type="caution">
    <text evidence="10">The sequence shown here is derived from an EMBL/GenBank/DDBJ whole genome shotgun (WGS) entry which is preliminary data.</text>
</comment>
<dbReference type="InterPro" id="IPR022672">
    <property type="entry name" value="Hexokinase_N"/>
</dbReference>
<evidence type="ECO:0000256" key="6">
    <source>
        <dbReference type="RuleBase" id="RU362007"/>
    </source>
</evidence>
<dbReference type="PANTHER" id="PTHR19443:SF24">
    <property type="entry name" value="PHOSPHOTRANSFERASE"/>
    <property type="match status" value="1"/>
</dbReference>
<dbReference type="InterPro" id="IPR001312">
    <property type="entry name" value="Hexokinase"/>
</dbReference>
<evidence type="ECO:0000256" key="2">
    <source>
        <dbReference type="ARBA" id="ARBA00022679"/>
    </source>
</evidence>
<feature type="domain" description="Hexokinase C-terminal" evidence="9">
    <location>
        <begin position="273"/>
        <end position="537"/>
    </location>
</feature>
<evidence type="ECO:0000313" key="11">
    <source>
        <dbReference type="Proteomes" id="UP001583172"/>
    </source>
</evidence>
<name>A0ABR3VLI6_HUMIN</name>
<protein>
    <recommendedName>
        <fullName evidence="6">Phosphotransferase</fullName>
        <ecNumber evidence="6">2.7.1.-</ecNumber>
    </recommendedName>
</protein>
<gene>
    <name evidence="10" type="ORF">VTJ49DRAFT_5723</name>
</gene>
<reference evidence="10 11" key="1">
    <citation type="journal article" date="2024" name="Commun. Biol.">
        <title>Comparative genomic analysis of thermophilic fungi reveals convergent evolutionary adaptations and gene losses.</title>
        <authorList>
            <person name="Steindorff A.S."/>
            <person name="Aguilar-Pontes M.V."/>
            <person name="Robinson A.J."/>
            <person name="Andreopoulos B."/>
            <person name="LaButti K."/>
            <person name="Kuo A."/>
            <person name="Mondo S."/>
            <person name="Riley R."/>
            <person name="Otillar R."/>
            <person name="Haridas S."/>
            <person name="Lipzen A."/>
            <person name="Grimwood J."/>
            <person name="Schmutz J."/>
            <person name="Clum A."/>
            <person name="Reid I.D."/>
            <person name="Moisan M.C."/>
            <person name="Butler G."/>
            <person name="Nguyen T.T.M."/>
            <person name="Dewar K."/>
            <person name="Conant G."/>
            <person name="Drula E."/>
            <person name="Henrissat B."/>
            <person name="Hansel C."/>
            <person name="Singer S."/>
            <person name="Hutchinson M.I."/>
            <person name="de Vries R.P."/>
            <person name="Natvig D.O."/>
            <person name="Powell A.J."/>
            <person name="Tsang A."/>
            <person name="Grigoriev I.V."/>
        </authorList>
    </citation>
    <scope>NUCLEOTIDE SEQUENCE [LARGE SCALE GENOMIC DNA]</scope>
    <source>
        <strain evidence="10 11">CBS 620.91</strain>
    </source>
</reference>
<evidence type="ECO:0000259" key="8">
    <source>
        <dbReference type="Pfam" id="PF00349"/>
    </source>
</evidence>
<feature type="domain" description="Hexokinase N-terminal" evidence="8">
    <location>
        <begin position="77"/>
        <end position="266"/>
    </location>
</feature>
<comment type="similarity">
    <text evidence="1 6">Belongs to the hexokinase family.</text>
</comment>
<dbReference type="Gene3D" id="3.30.420.40">
    <property type="match status" value="1"/>
</dbReference>
<proteinExistence type="inferred from homology"/>
<evidence type="ECO:0000256" key="4">
    <source>
        <dbReference type="ARBA" id="ARBA00022777"/>
    </source>
</evidence>
<evidence type="ECO:0000256" key="7">
    <source>
        <dbReference type="SAM" id="SignalP"/>
    </source>
</evidence>
<dbReference type="InterPro" id="IPR022673">
    <property type="entry name" value="Hexokinase_C"/>
</dbReference>
<evidence type="ECO:0000256" key="5">
    <source>
        <dbReference type="ARBA" id="ARBA00022840"/>
    </source>
</evidence>
<dbReference type="EMBL" id="JAZGSY010000049">
    <property type="protein sequence ID" value="KAL1842245.1"/>
    <property type="molecule type" value="Genomic_DNA"/>
</dbReference>